<proteinExistence type="predicted"/>
<dbReference type="SUPFAM" id="SSF51695">
    <property type="entry name" value="PLC-like phosphodiesterases"/>
    <property type="match status" value="1"/>
</dbReference>
<dbReference type="GO" id="GO:0006629">
    <property type="term" value="P:lipid metabolic process"/>
    <property type="evidence" value="ECO:0007669"/>
    <property type="project" value="InterPro"/>
</dbReference>
<dbReference type="PROSITE" id="PS51704">
    <property type="entry name" value="GP_PDE"/>
    <property type="match status" value="1"/>
</dbReference>
<feature type="domain" description="GP-PDE" evidence="1">
    <location>
        <begin position="9"/>
        <end position="253"/>
    </location>
</feature>
<dbReference type="GO" id="GO:0008081">
    <property type="term" value="F:phosphoric diester hydrolase activity"/>
    <property type="evidence" value="ECO:0007669"/>
    <property type="project" value="InterPro"/>
</dbReference>
<protein>
    <submittedName>
        <fullName evidence="2">Glycerophosphodiester phosphodiesterase</fullName>
    </submittedName>
</protein>
<dbReference type="AlphaFoldDB" id="A0A926P3F4"/>
<evidence type="ECO:0000313" key="3">
    <source>
        <dbReference type="Proteomes" id="UP000598467"/>
    </source>
</evidence>
<dbReference type="RefSeq" id="WP_190290583.1">
    <property type="nucleotide sequence ID" value="NZ_JABFCZ010000006.1"/>
</dbReference>
<dbReference type="Gene3D" id="3.20.20.190">
    <property type="entry name" value="Phosphatidylinositol (PI) phosphodiesterase"/>
    <property type="match status" value="1"/>
</dbReference>
<dbReference type="InterPro" id="IPR017946">
    <property type="entry name" value="PLC-like_Pdiesterase_TIM-brl"/>
</dbReference>
<name>A0A926P3F4_9HYPH</name>
<organism evidence="2 3">
    <name type="scientific">Roseibium aggregatum</name>
    <dbReference type="NCBI Taxonomy" id="187304"/>
    <lineage>
        <taxon>Bacteria</taxon>
        <taxon>Pseudomonadati</taxon>
        <taxon>Pseudomonadota</taxon>
        <taxon>Alphaproteobacteria</taxon>
        <taxon>Hyphomicrobiales</taxon>
        <taxon>Stappiaceae</taxon>
        <taxon>Roseibium</taxon>
    </lineage>
</organism>
<dbReference type="Proteomes" id="UP000598467">
    <property type="component" value="Unassembled WGS sequence"/>
</dbReference>
<dbReference type="PANTHER" id="PTHR46211:SF1">
    <property type="entry name" value="GLYCEROPHOSPHODIESTER PHOSPHODIESTERASE, CYTOPLASMIC"/>
    <property type="match status" value="1"/>
</dbReference>
<evidence type="ECO:0000313" key="2">
    <source>
        <dbReference type="EMBL" id="MBD1545912.1"/>
    </source>
</evidence>
<gene>
    <name evidence="2" type="ORF">HK439_06530</name>
</gene>
<dbReference type="EMBL" id="JABFCZ010000006">
    <property type="protein sequence ID" value="MBD1545912.1"/>
    <property type="molecule type" value="Genomic_DNA"/>
</dbReference>
<dbReference type="PANTHER" id="PTHR46211">
    <property type="entry name" value="GLYCEROPHOSPHORYL DIESTER PHOSPHODIESTERASE"/>
    <property type="match status" value="1"/>
</dbReference>
<comment type="caution">
    <text evidence="2">The sequence shown here is derived from an EMBL/GenBank/DDBJ whole genome shotgun (WGS) entry which is preliminary data.</text>
</comment>
<reference evidence="2" key="1">
    <citation type="submission" date="2020-05" db="EMBL/GenBank/DDBJ databases">
        <title>Identification of trans-AT polyketide cluster in two marine bacteria, producers of a novel glutaramide-containing polyketide sesbanimide D and analogs.</title>
        <authorList>
            <person name="Kacar D."/>
            <person name="Rodriguez P."/>
            <person name="Canedo L."/>
            <person name="Gonzalez E."/>
            <person name="Galan B."/>
            <person name="De La Calle F."/>
            <person name="Garcia J.L."/>
        </authorList>
    </citation>
    <scope>NUCLEOTIDE SEQUENCE</scope>
    <source>
        <strain evidence="2">PHM038</strain>
    </source>
</reference>
<dbReference type="InterPro" id="IPR030395">
    <property type="entry name" value="GP_PDE_dom"/>
</dbReference>
<accession>A0A926P3F4</accession>
<dbReference type="Pfam" id="PF03009">
    <property type="entry name" value="GDPD"/>
    <property type="match status" value="1"/>
</dbReference>
<sequence>MTDVGQIMTRPIAHRGYHNIDAGVIENTPTAIAAAVEKTFAIEVDVQETADGDALVFHDYTLDRLTEADGRVIERPTASLTGIAMKEGGDRLWLLQDLFDLVDGRVPLVIEIKSLMRPGAQADFVRNVVDRVAAYKGPAAIKSFDPDMLSIAKAHRPHVLRGIVSEAMRPEGEYMRMTRMERFILSKMLHLPRTRPHFISYGIRSLPAAAPSFCRKVLGLPVMTWTVRTRDQRDRAARYADQIVFEGFDPDAG</sequence>
<evidence type="ECO:0000259" key="1">
    <source>
        <dbReference type="PROSITE" id="PS51704"/>
    </source>
</evidence>